<dbReference type="NCBIfam" id="TIGR00277">
    <property type="entry name" value="HDIG"/>
    <property type="match status" value="1"/>
</dbReference>
<gene>
    <name evidence="3" type="primary">yhaM</name>
    <name evidence="3" type="ORF">ANBU17_30160</name>
</gene>
<dbReference type="SMART" id="SM00471">
    <property type="entry name" value="HDc"/>
    <property type="match status" value="1"/>
</dbReference>
<feature type="domain" description="HD/PDEase" evidence="2">
    <location>
        <begin position="156"/>
        <end position="289"/>
    </location>
</feature>
<sequence>MRYISELREGDQVSEVYLCKTKSPGTSKYGKSYYSLTLQDKTGVIDGKVWELTNAIGHFEAMDYIHVRGQVTSYQGSNQLNIHRIRKAQEGEYSMTDYMPSTKKDIDGMYDELVQMIQRTKEPHLRKLAEMIFIEDQDFAREFKVHSAAKSVHHGYIGGLLEHSLSVAKICESYAALYPQINRDLLVMSALWHDMGKVEELSGFPENDYTDEGQLVGHIVMGAIKLDRLMRQIPGFPPKLANEVKHCILAHHGELEFGSPKKPALLEAIALSQADNLDARMETFAEIIEKQKEDQEWSGFQRLLDTRIRKTSI</sequence>
<dbReference type="InterPro" id="IPR006483">
    <property type="entry name" value="CRISPR-assoc_Cas3_HD"/>
</dbReference>
<evidence type="ECO:0000313" key="4">
    <source>
        <dbReference type="Proteomes" id="UP000613208"/>
    </source>
</evidence>
<dbReference type="Proteomes" id="UP000613208">
    <property type="component" value="Unassembled WGS sequence"/>
</dbReference>
<dbReference type="InterPro" id="IPR012340">
    <property type="entry name" value="NA-bd_OB-fold"/>
</dbReference>
<dbReference type="CDD" id="cd04492">
    <property type="entry name" value="YhaM_OBF_like"/>
    <property type="match status" value="1"/>
</dbReference>
<evidence type="ECO:0000313" key="3">
    <source>
        <dbReference type="EMBL" id="GFO86669.1"/>
    </source>
</evidence>
<dbReference type="InterPro" id="IPR003607">
    <property type="entry name" value="HD/PDEase_dom"/>
</dbReference>
<dbReference type="SUPFAM" id="SSF109604">
    <property type="entry name" value="HD-domain/PDEase-like"/>
    <property type="match status" value="1"/>
</dbReference>
<dbReference type="InterPro" id="IPR050798">
    <property type="entry name" value="YhaM_exoribonuc/phosphodiest"/>
</dbReference>
<dbReference type="AlphaFoldDB" id="A0A916QDN2"/>
<keyword evidence="1" id="KW-0378">Hydrolase</keyword>
<dbReference type="GO" id="GO:0016787">
    <property type="term" value="F:hydrolase activity"/>
    <property type="evidence" value="ECO:0007669"/>
    <property type="project" value="UniProtKB-KW"/>
</dbReference>
<protein>
    <submittedName>
        <fullName evidence="3">HD family phosphohydrolase</fullName>
    </submittedName>
</protein>
<organism evidence="3 4">
    <name type="scientific">Anaerostipes butyraticus</name>
    <dbReference type="NCBI Taxonomy" id="645466"/>
    <lineage>
        <taxon>Bacteria</taxon>
        <taxon>Bacillati</taxon>
        <taxon>Bacillota</taxon>
        <taxon>Clostridia</taxon>
        <taxon>Lachnospirales</taxon>
        <taxon>Lachnospiraceae</taxon>
        <taxon>Anaerostipes</taxon>
    </lineage>
</organism>
<evidence type="ECO:0000259" key="2">
    <source>
        <dbReference type="SMART" id="SM00471"/>
    </source>
</evidence>
<dbReference type="SUPFAM" id="SSF50249">
    <property type="entry name" value="Nucleic acid-binding proteins"/>
    <property type="match status" value="1"/>
</dbReference>
<proteinExistence type="predicted"/>
<dbReference type="GO" id="GO:0031125">
    <property type="term" value="P:rRNA 3'-end processing"/>
    <property type="evidence" value="ECO:0007669"/>
    <property type="project" value="TreeGrafter"/>
</dbReference>
<dbReference type="InterPro" id="IPR006674">
    <property type="entry name" value="HD_domain"/>
</dbReference>
<dbReference type="InterPro" id="IPR006675">
    <property type="entry name" value="HDIG_dom"/>
</dbReference>
<dbReference type="Gene3D" id="1.10.3210.10">
    <property type="entry name" value="Hypothetical protein af1432"/>
    <property type="match status" value="1"/>
</dbReference>
<dbReference type="PANTHER" id="PTHR37294">
    <property type="entry name" value="3'-5' EXORIBONUCLEASE YHAM"/>
    <property type="match status" value="1"/>
</dbReference>
<dbReference type="PANTHER" id="PTHR37294:SF1">
    <property type="entry name" value="3'-5' EXORIBONUCLEASE YHAM"/>
    <property type="match status" value="1"/>
</dbReference>
<dbReference type="NCBIfam" id="TIGR01596">
    <property type="entry name" value="cas3_HD"/>
    <property type="match status" value="1"/>
</dbReference>
<comment type="caution">
    <text evidence="3">The sequence shown here is derived from an EMBL/GenBank/DDBJ whole genome shotgun (WGS) entry which is preliminary data.</text>
</comment>
<reference evidence="3" key="1">
    <citation type="submission" date="2020-06" db="EMBL/GenBank/DDBJ databases">
        <title>Characterization of fructooligosaccharide metabolism and fructooligosaccharide-degrading enzymes in human commensal butyrate producers.</title>
        <authorList>
            <person name="Tanno H."/>
            <person name="Fujii T."/>
            <person name="Hirano K."/>
            <person name="Maeno S."/>
            <person name="Tonozuka T."/>
            <person name="Sakamoto M."/>
            <person name="Ohkuma M."/>
            <person name="Tochio T."/>
            <person name="Endo A."/>
        </authorList>
    </citation>
    <scope>NUCLEOTIDE SEQUENCE</scope>
    <source>
        <strain evidence="3">JCM 17466</strain>
    </source>
</reference>
<dbReference type="EMBL" id="BLYI01000070">
    <property type="protein sequence ID" value="GFO86669.1"/>
    <property type="molecule type" value="Genomic_DNA"/>
</dbReference>
<dbReference type="Gene3D" id="2.40.50.140">
    <property type="entry name" value="Nucleic acid-binding proteins"/>
    <property type="match status" value="1"/>
</dbReference>
<dbReference type="RefSeq" id="WP_201312313.1">
    <property type="nucleotide sequence ID" value="NZ_BLYI01000070.1"/>
</dbReference>
<dbReference type="Pfam" id="PF01966">
    <property type="entry name" value="HD"/>
    <property type="match status" value="1"/>
</dbReference>
<accession>A0A916QDN2</accession>
<dbReference type="CDD" id="cd00077">
    <property type="entry name" value="HDc"/>
    <property type="match status" value="1"/>
</dbReference>
<name>A0A916QDN2_9FIRM</name>
<evidence type="ECO:0000256" key="1">
    <source>
        <dbReference type="ARBA" id="ARBA00022801"/>
    </source>
</evidence>
<keyword evidence="4" id="KW-1185">Reference proteome</keyword>